<feature type="signal peptide" evidence="1">
    <location>
        <begin position="1"/>
        <end position="24"/>
    </location>
</feature>
<gene>
    <name evidence="2" type="ORF">C6571_14015</name>
</gene>
<evidence type="ECO:0000313" key="2">
    <source>
        <dbReference type="EMBL" id="AVO42259.1"/>
    </source>
</evidence>
<organism evidence="2 3">
    <name type="scientific">Simplicispira suum</name>
    <dbReference type="NCBI Taxonomy" id="2109915"/>
    <lineage>
        <taxon>Bacteria</taxon>
        <taxon>Pseudomonadati</taxon>
        <taxon>Pseudomonadota</taxon>
        <taxon>Betaproteobacteria</taxon>
        <taxon>Burkholderiales</taxon>
        <taxon>Comamonadaceae</taxon>
        <taxon>Simplicispira</taxon>
    </lineage>
</organism>
<dbReference type="EMBL" id="CP027669">
    <property type="protein sequence ID" value="AVO42259.1"/>
    <property type="molecule type" value="Genomic_DNA"/>
</dbReference>
<dbReference type="KEGG" id="simp:C6571_14015"/>
<evidence type="ECO:0000313" key="3">
    <source>
        <dbReference type="Proteomes" id="UP000239326"/>
    </source>
</evidence>
<dbReference type="Proteomes" id="UP000239326">
    <property type="component" value="Chromosome"/>
</dbReference>
<accession>A0A2S0N284</accession>
<dbReference type="AlphaFoldDB" id="A0A2S0N284"/>
<dbReference type="RefSeq" id="WP_106447236.1">
    <property type="nucleotide sequence ID" value="NZ_CP027669.1"/>
</dbReference>
<name>A0A2S0N284_9BURK</name>
<sequence length="61" mass="6338">MKRHCTHRTARHSLAAFAATVALALVASVTQLLPDITAQSADALSNLPDSLDRALAAAALE</sequence>
<reference evidence="2 3" key="1">
    <citation type="submission" date="2018-03" db="EMBL/GenBank/DDBJ databases">
        <title>Genome sequencing of Simplicispira sp.</title>
        <authorList>
            <person name="Kim S.-J."/>
            <person name="Heo J."/>
            <person name="Kwon S.-W."/>
        </authorList>
    </citation>
    <scope>NUCLEOTIDE SEQUENCE [LARGE SCALE GENOMIC DNA]</scope>
    <source>
        <strain evidence="2 3">SC1-8</strain>
    </source>
</reference>
<protein>
    <submittedName>
        <fullName evidence="2">Uncharacterized protein</fullName>
    </submittedName>
</protein>
<proteinExistence type="predicted"/>
<keyword evidence="1" id="KW-0732">Signal</keyword>
<evidence type="ECO:0000256" key="1">
    <source>
        <dbReference type="SAM" id="SignalP"/>
    </source>
</evidence>
<keyword evidence="3" id="KW-1185">Reference proteome</keyword>
<feature type="chain" id="PRO_5015664205" evidence="1">
    <location>
        <begin position="25"/>
        <end position="61"/>
    </location>
</feature>